<reference evidence="4" key="1">
    <citation type="submission" date="2022-10" db="EMBL/GenBank/DDBJ databases">
        <title>Genome assembly of Pristionchus species.</title>
        <authorList>
            <person name="Yoshida K."/>
            <person name="Sommer R.J."/>
        </authorList>
    </citation>
    <scope>NUCLEOTIDE SEQUENCE [LARGE SCALE GENOMIC DNA]</scope>
    <source>
        <strain evidence="4">RS5460</strain>
    </source>
</reference>
<feature type="non-terminal residue" evidence="3">
    <location>
        <position position="87"/>
    </location>
</feature>
<feature type="non-terminal residue" evidence="3">
    <location>
        <position position="1"/>
    </location>
</feature>
<dbReference type="Proteomes" id="UP001328107">
    <property type="component" value="Unassembled WGS sequence"/>
</dbReference>
<dbReference type="SUPFAM" id="SSF50494">
    <property type="entry name" value="Trypsin-like serine proteases"/>
    <property type="match status" value="1"/>
</dbReference>
<dbReference type="InterPro" id="IPR009003">
    <property type="entry name" value="Peptidase_S1_PA"/>
</dbReference>
<dbReference type="PROSITE" id="PS50240">
    <property type="entry name" value="TRYPSIN_DOM"/>
    <property type="match status" value="1"/>
</dbReference>
<dbReference type="PANTHER" id="PTHR24252">
    <property type="entry name" value="ACROSIN-RELATED"/>
    <property type="match status" value="1"/>
</dbReference>
<protein>
    <recommendedName>
        <fullName evidence="2">Peptidase S1 domain-containing protein</fullName>
    </recommendedName>
</protein>
<dbReference type="PROSITE" id="PS00134">
    <property type="entry name" value="TRYPSIN_HIS"/>
    <property type="match status" value="1"/>
</dbReference>
<comment type="caution">
    <text evidence="3">The sequence shown here is derived from an EMBL/GenBank/DDBJ whole genome shotgun (WGS) entry which is preliminary data.</text>
</comment>
<keyword evidence="1" id="KW-1015">Disulfide bond</keyword>
<keyword evidence="4" id="KW-1185">Reference proteome</keyword>
<evidence type="ECO:0000313" key="3">
    <source>
        <dbReference type="EMBL" id="GMR61924.1"/>
    </source>
</evidence>
<evidence type="ECO:0000259" key="2">
    <source>
        <dbReference type="PROSITE" id="PS50240"/>
    </source>
</evidence>
<dbReference type="GO" id="GO:0004252">
    <property type="term" value="F:serine-type endopeptidase activity"/>
    <property type="evidence" value="ECO:0007669"/>
    <property type="project" value="InterPro"/>
</dbReference>
<dbReference type="InterPro" id="IPR018114">
    <property type="entry name" value="TRYPSIN_HIS"/>
</dbReference>
<proteinExistence type="predicted"/>
<dbReference type="EMBL" id="BTRK01000006">
    <property type="protein sequence ID" value="GMR61924.1"/>
    <property type="molecule type" value="Genomic_DNA"/>
</dbReference>
<dbReference type="InterPro" id="IPR043504">
    <property type="entry name" value="Peptidase_S1_PA_chymotrypsin"/>
</dbReference>
<dbReference type="InterPro" id="IPR001254">
    <property type="entry name" value="Trypsin_dom"/>
</dbReference>
<evidence type="ECO:0000313" key="4">
    <source>
        <dbReference type="Proteomes" id="UP001328107"/>
    </source>
</evidence>
<organism evidence="3 4">
    <name type="scientific">Pristionchus mayeri</name>
    <dbReference type="NCBI Taxonomy" id="1317129"/>
    <lineage>
        <taxon>Eukaryota</taxon>
        <taxon>Metazoa</taxon>
        <taxon>Ecdysozoa</taxon>
        <taxon>Nematoda</taxon>
        <taxon>Chromadorea</taxon>
        <taxon>Rhabditida</taxon>
        <taxon>Rhabditina</taxon>
        <taxon>Diplogasteromorpha</taxon>
        <taxon>Diplogasteroidea</taxon>
        <taxon>Neodiplogasteridae</taxon>
        <taxon>Pristionchus</taxon>
    </lineage>
</organism>
<dbReference type="PANTHER" id="PTHR24252:SF7">
    <property type="entry name" value="HYALIN"/>
    <property type="match status" value="1"/>
</dbReference>
<dbReference type="AlphaFoldDB" id="A0AAN5DEY1"/>
<feature type="domain" description="Peptidase S1" evidence="2">
    <location>
        <begin position="31"/>
        <end position="87"/>
    </location>
</feature>
<evidence type="ECO:0000256" key="1">
    <source>
        <dbReference type="ARBA" id="ARBA00023157"/>
    </source>
</evidence>
<gene>
    <name evidence="3" type="ORF">PMAYCL1PPCAC_32119</name>
</gene>
<dbReference type="GO" id="GO:0006508">
    <property type="term" value="P:proteolysis"/>
    <property type="evidence" value="ECO:0007669"/>
    <property type="project" value="InterPro"/>
</dbReference>
<dbReference type="Gene3D" id="2.40.10.10">
    <property type="entry name" value="Trypsin-like serine proteases"/>
    <property type="match status" value="1"/>
</dbReference>
<sequence>LFLACAVLVSSDCGVRPNENSDKATGRQKRIIGGNAVTTSGKWPWQILLAVRTFNEIANTSDINTCGGTVLSERWILTAAHCVKYDS</sequence>
<dbReference type="Pfam" id="PF00089">
    <property type="entry name" value="Trypsin"/>
    <property type="match status" value="1"/>
</dbReference>
<accession>A0AAN5DEY1</accession>
<name>A0AAN5DEY1_9BILA</name>